<reference evidence="3 4" key="1">
    <citation type="submission" date="2019-03" db="EMBL/GenBank/DDBJ databases">
        <title>Sequencing 23 genomes of Wallemia ichthyophaga.</title>
        <authorList>
            <person name="Gostincar C."/>
        </authorList>
    </citation>
    <scope>NUCLEOTIDE SEQUENCE [LARGE SCALE GENOMIC DNA]</scope>
    <source>
        <strain evidence="3 4">EXF-5753</strain>
    </source>
</reference>
<feature type="compositionally biased region" description="Low complexity" evidence="1">
    <location>
        <begin position="194"/>
        <end position="252"/>
    </location>
</feature>
<gene>
    <name evidence="3" type="ORF">E3P99_02641</name>
</gene>
<comment type="caution">
    <text evidence="3">The sequence shown here is derived from an EMBL/GenBank/DDBJ whole genome shotgun (WGS) entry which is preliminary data.</text>
</comment>
<evidence type="ECO:0000313" key="3">
    <source>
        <dbReference type="EMBL" id="TIA88380.1"/>
    </source>
</evidence>
<feature type="chain" id="PRO_5020746182" description="Extracellular membrane protein CFEM domain-containing protein" evidence="2">
    <location>
        <begin position="22"/>
        <end position="275"/>
    </location>
</feature>
<feature type="compositionally biased region" description="Low complexity" evidence="1">
    <location>
        <begin position="158"/>
        <end position="183"/>
    </location>
</feature>
<dbReference type="AlphaFoldDB" id="A0A4T0FK12"/>
<keyword evidence="2" id="KW-0732">Signal</keyword>
<feature type="compositionally biased region" description="Basic and acidic residues" evidence="1">
    <location>
        <begin position="102"/>
        <end position="126"/>
    </location>
</feature>
<feature type="region of interest" description="Disordered" evidence="1">
    <location>
        <begin position="146"/>
        <end position="257"/>
    </location>
</feature>
<evidence type="ECO:0000256" key="1">
    <source>
        <dbReference type="SAM" id="MobiDB-lite"/>
    </source>
</evidence>
<dbReference type="OrthoDB" id="10579275at2759"/>
<proteinExistence type="predicted"/>
<feature type="signal peptide" evidence="2">
    <location>
        <begin position="1"/>
        <end position="21"/>
    </location>
</feature>
<feature type="compositionally biased region" description="Polar residues" evidence="1">
    <location>
        <begin position="184"/>
        <end position="193"/>
    </location>
</feature>
<evidence type="ECO:0000313" key="4">
    <source>
        <dbReference type="Proteomes" id="UP000310189"/>
    </source>
</evidence>
<sequence>MRKSLQAKVAIAATLMASACAHPLQETGSQCVQNCFLTGVVGVGATAACGNGNDYVSQAICYCQTPGLGDAYGRCLARCPEGDMQQGQELREQVCAAAAGGQEKEDGHEHGHDDEHKHKQEHEHGDQNPGQQVAGIIGQSIPQAEGNMGEYAQGGAQGEQQQQQQQQPAAAAAAPAPAAEQAGWTSSQDMQLPTQTAQASASASQTPSSSSSSSSSKSSQTFLTPTKSHTKTHTNTTATTSPTSTTNDLDSSAGESFKMSWGVAAVSSLVVWYLV</sequence>
<accession>A0A4T0FK12</accession>
<evidence type="ECO:0008006" key="5">
    <source>
        <dbReference type="Google" id="ProtNLM"/>
    </source>
</evidence>
<protein>
    <recommendedName>
        <fullName evidence="5">Extracellular membrane protein CFEM domain-containing protein</fullName>
    </recommendedName>
</protein>
<keyword evidence="4" id="KW-1185">Reference proteome</keyword>
<dbReference type="PROSITE" id="PS51257">
    <property type="entry name" value="PROKAR_LIPOPROTEIN"/>
    <property type="match status" value="1"/>
</dbReference>
<dbReference type="Proteomes" id="UP000310189">
    <property type="component" value="Unassembled WGS sequence"/>
</dbReference>
<name>A0A4T0FK12_9BASI</name>
<evidence type="ECO:0000256" key="2">
    <source>
        <dbReference type="SAM" id="SignalP"/>
    </source>
</evidence>
<feature type="region of interest" description="Disordered" evidence="1">
    <location>
        <begin position="96"/>
        <end position="133"/>
    </location>
</feature>
<dbReference type="EMBL" id="SPNW01000039">
    <property type="protein sequence ID" value="TIA88380.1"/>
    <property type="molecule type" value="Genomic_DNA"/>
</dbReference>
<organism evidence="3 4">
    <name type="scientific">Wallemia hederae</name>
    <dbReference type="NCBI Taxonomy" id="1540922"/>
    <lineage>
        <taxon>Eukaryota</taxon>
        <taxon>Fungi</taxon>
        <taxon>Dikarya</taxon>
        <taxon>Basidiomycota</taxon>
        <taxon>Wallemiomycotina</taxon>
        <taxon>Wallemiomycetes</taxon>
        <taxon>Wallemiales</taxon>
        <taxon>Wallemiaceae</taxon>
        <taxon>Wallemia</taxon>
    </lineage>
</organism>